<dbReference type="Proteomes" id="UP001060085">
    <property type="component" value="Linkage Group LG06"/>
</dbReference>
<protein>
    <submittedName>
        <fullName evidence="1">Uncharacterized protein</fullName>
    </submittedName>
</protein>
<accession>A0ACC0A6R7</accession>
<name>A0ACC0A6R7_CATRO</name>
<gene>
    <name evidence="1" type="ORF">M9H77_25079</name>
</gene>
<organism evidence="1 2">
    <name type="scientific">Catharanthus roseus</name>
    <name type="common">Madagascar periwinkle</name>
    <name type="synonym">Vinca rosea</name>
    <dbReference type="NCBI Taxonomy" id="4058"/>
    <lineage>
        <taxon>Eukaryota</taxon>
        <taxon>Viridiplantae</taxon>
        <taxon>Streptophyta</taxon>
        <taxon>Embryophyta</taxon>
        <taxon>Tracheophyta</taxon>
        <taxon>Spermatophyta</taxon>
        <taxon>Magnoliopsida</taxon>
        <taxon>eudicotyledons</taxon>
        <taxon>Gunneridae</taxon>
        <taxon>Pentapetalae</taxon>
        <taxon>asterids</taxon>
        <taxon>lamiids</taxon>
        <taxon>Gentianales</taxon>
        <taxon>Apocynaceae</taxon>
        <taxon>Rauvolfioideae</taxon>
        <taxon>Vinceae</taxon>
        <taxon>Catharanthinae</taxon>
        <taxon>Catharanthus</taxon>
    </lineage>
</organism>
<evidence type="ECO:0000313" key="1">
    <source>
        <dbReference type="EMBL" id="KAI5656286.1"/>
    </source>
</evidence>
<proteinExistence type="predicted"/>
<keyword evidence="2" id="KW-1185">Reference proteome</keyword>
<dbReference type="EMBL" id="CM044706">
    <property type="protein sequence ID" value="KAI5656286.1"/>
    <property type="molecule type" value="Genomic_DNA"/>
</dbReference>
<comment type="caution">
    <text evidence="1">The sequence shown here is derived from an EMBL/GenBank/DDBJ whole genome shotgun (WGS) entry which is preliminary data.</text>
</comment>
<reference evidence="2" key="1">
    <citation type="journal article" date="2023" name="Nat. Plants">
        <title>Single-cell RNA sequencing provides a high-resolution roadmap for understanding the multicellular compartmentation of specialized metabolism.</title>
        <authorList>
            <person name="Sun S."/>
            <person name="Shen X."/>
            <person name="Li Y."/>
            <person name="Li Y."/>
            <person name="Wang S."/>
            <person name="Li R."/>
            <person name="Zhang H."/>
            <person name="Shen G."/>
            <person name="Guo B."/>
            <person name="Wei J."/>
            <person name="Xu J."/>
            <person name="St-Pierre B."/>
            <person name="Chen S."/>
            <person name="Sun C."/>
        </authorList>
    </citation>
    <scope>NUCLEOTIDE SEQUENCE [LARGE SCALE GENOMIC DNA]</scope>
</reference>
<evidence type="ECO:0000313" key="2">
    <source>
        <dbReference type="Proteomes" id="UP001060085"/>
    </source>
</evidence>
<sequence>MASVTASRFVSRSSNVHASAPVVDSRTNLAQVGLRNQAAVTHNGLRAVNKFDLLPSRTNFKAIAKQSKGKEQDVETERPSGSIICGKGMSVVFVGAEVAPWSKTGGLGDVLGGLPPALAAMGHRVMTVSPRYDQYKDGWDTNVLVEIKVGDKTETVRFFHCHKRGVDRIFVDHPIFLEKVWGKTGSKIYGPRAGQDYLDNELRFSVLCQAALEAPRVLNLNNSKYFSGPYGEDVIFVANDWHTALLPCYLKTMYQSRGIYTTAKVAFCIHNIAYQGRFAFGDFSLLNLPDEYKSSFDFIDGYHKPVKGRKINWMKAGILESHRVVTVSPYYAQELVSSVEKGVELENIIRKTGITGIVNGMDTQEWNPATDKYIDVHYDITTVMDAKPLLKEALQAAVGLPVDRNIPLIGFIGRLEEQKGSDILAAAIPKFIDMDVQIVILGTGKKSFEKQIEELEVLYPTKARGVAKFNVPLAHMIIAGADYMLIPSRFEPCGLIQLQAMRYGTVPICASTGGLVDTVKEGYTGFHMGDFSVECDAVEPADVLKIATTVARALAVYGTLALKEMIKNCMSQELSWKGPAKKWETLLLGLGVAGSEPGVDGEEIAPLAKENVATP</sequence>